<dbReference type="EMBL" id="VSRR010003767">
    <property type="protein sequence ID" value="MPC37381.1"/>
    <property type="molecule type" value="Genomic_DNA"/>
</dbReference>
<evidence type="ECO:0000256" key="1">
    <source>
        <dbReference type="SAM" id="MobiDB-lite"/>
    </source>
</evidence>
<evidence type="ECO:0000313" key="3">
    <source>
        <dbReference type="Proteomes" id="UP000324222"/>
    </source>
</evidence>
<protein>
    <submittedName>
        <fullName evidence="2">Uncharacterized protein</fullName>
    </submittedName>
</protein>
<dbReference type="AlphaFoldDB" id="A0A5B7ES49"/>
<evidence type="ECO:0000313" key="2">
    <source>
        <dbReference type="EMBL" id="MPC37381.1"/>
    </source>
</evidence>
<keyword evidence="3" id="KW-1185">Reference proteome</keyword>
<sequence>MIDVPEDLLTLASSVSCGKNEVMKDHSQIDLAVKGTWRSVRGRQREDHSVFGLASSEPKERPPRGQLTPDSEYEMRVLFEPGFRHAAGYDRMLRRPALPWYAVTGTCPRHVPTLLARAHLLIKLFLFNFKSSTPFGPFSGWKGARL</sequence>
<comment type="caution">
    <text evidence="2">The sequence shown here is derived from an EMBL/GenBank/DDBJ whole genome shotgun (WGS) entry which is preliminary data.</text>
</comment>
<gene>
    <name evidence="2" type="ORF">E2C01_030856</name>
</gene>
<reference evidence="2 3" key="1">
    <citation type="submission" date="2019-05" db="EMBL/GenBank/DDBJ databases">
        <title>Another draft genome of Portunus trituberculatus and its Hox gene families provides insights of decapod evolution.</title>
        <authorList>
            <person name="Jeong J.-H."/>
            <person name="Song I."/>
            <person name="Kim S."/>
            <person name="Choi T."/>
            <person name="Kim D."/>
            <person name="Ryu S."/>
            <person name="Kim W."/>
        </authorList>
    </citation>
    <scope>NUCLEOTIDE SEQUENCE [LARGE SCALE GENOMIC DNA]</scope>
    <source>
        <tissue evidence="2">Muscle</tissue>
    </source>
</reference>
<name>A0A5B7ES49_PORTR</name>
<proteinExistence type="predicted"/>
<accession>A0A5B7ES49</accession>
<organism evidence="2 3">
    <name type="scientific">Portunus trituberculatus</name>
    <name type="common">Swimming crab</name>
    <name type="synonym">Neptunus trituberculatus</name>
    <dbReference type="NCBI Taxonomy" id="210409"/>
    <lineage>
        <taxon>Eukaryota</taxon>
        <taxon>Metazoa</taxon>
        <taxon>Ecdysozoa</taxon>
        <taxon>Arthropoda</taxon>
        <taxon>Crustacea</taxon>
        <taxon>Multicrustacea</taxon>
        <taxon>Malacostraca</taxon>
        <taxon>Eumalacostraca</taxon>
        <taxon>Eucarida</taxon>
        <taxon>Decapoda</taxon>
        <taxon>Pleocyemata</taxon>
        <taxon>Brachyura</taxon>
        <taxon>Eubrachyura</taxon>
        <taxon>Portunoidea</taxon>
        <taxon>Portunidae</taxon>
        <taxon>Portuninae</taxon>
        <taxon>Portunus</taxon>
    </lineage>
</organism>
<dbReference type="Proteomes" id="UP000324222">
    <property type="component" value="Unassembled WGS sequence"/>
</dbReference>
<feature type="region of interest" description="Disordered" evidence="1">
    <location>
        <begin position="43"/>
        <end position="68"/>
    </location>
</feature>